<feature type="region of interest" description="Disordered" evidence="1">
    <location>
        <begin position="1"/>
        <end position="31"/>
    </location>
</feature>
<accession>A0A9W2WKI3</accession>
<proteinExistence type="predicted"/>
<dbReference type="KEGG" id="pcad:114485724"/>
<sequence>MSGKEQQREESSGIPSRSSSSLLPTSSRPCKRKIPLPLFLLLPWLRSPPSGKEALTWDRASDPIWGIPLKKNEGPFHSVRATTPLISDLPTPPSIPPFSFQPPSHEKEAPTPICVDSPPLLYIPTPLPVPTINPPILTGQPMTSMAIPSTSTVMASGSLTLKPTVHAEVYMDTTAPSQAVIFRSPPGFRVEQRHPAGVPGPPCMASAIIGASAGRNADSEAMNTTPSQSVIFQSVPFSRQHQQPFHRAVPSSGNTPPSGSNASVHACLDAFTCKAELGANDGQRPNEYFLLGNPAASAQDKILVAPAA</sequence>
<feature type="compositionally biased region" description="Basic and acidic residues" evidence="1">
    <location>
        <begin position="1"/>
        <end position="11"/>
    </location>
</feature>
<reference evidence="3" key="1">
    <citation type="submission" date="2025-08" db="UniProtKB">
        <authorList>
            <consortium name="RefSeq"/>
        </authorList>
    </citation>
    <scope>IDENTIFICATION</scope>
    <source>
        <tissue evidence="3">Muscle</tissue>
    </source>
</reference>
<protein>
    <submittedName>
        <fullName evidence="3">Nuclear pore-associated protein 1-like</fullName>
    </submittedName>
</protein>
<organism evidence="2 3">
    <name type="scientific">Physeter macrocephalus</name>
    <name type="common">Sperm whale</name>
    <name type="synonym">Physeter catodon</name>
    <dbReference type="NCBI Taxonomy" id="9755"/>
    <lineage>
        <taxon>Eukaryota</taxon>
        <taxon>Metazoa</taxon>
        <taxon>Chordata</taxon>
        <taxon>Craniata</taxon>
        <taxon>Vertebrata</taxon>
        <taxon>Euteleostomi</taxon>
        <taxon>Mammalia</taxon>
        <taxon>Eutheria</taxon>
        <taxon>Laurasiatheria</taxon>
        <taxon>Artiodactyla</taxon>
        <taxon>Whippomorpha</taxon>
        <taxon>Cetacea</taxon>
        <taxon>Odontoceti</taxon>
        <taxon>Physeteridae</taxon>
        <taxon>Physeter</taxon>
    </lineage>
</organism>
<gene>
    <name evidence="3" type="primary">LOC114485724</name>
</gene>
<evidence type="ECO:0000256" key="1">
    <source>
        <dbReference type="SAM" id="MobiDB-lite"/>
    </source>
</evidence>
<name>A0A9W2WKI3_PHYMC</name>
<dbReference type="Proteomes" id="UP000248484">
    <property type="component" value="Unplaced"/>
</dbReference>
<feature type="compositionally biased region" description="Low complexity" evidence="1">
    <location>
        <begin position="12"/>
        <end position="28"/>
    </location>
</feature>
<feature type="compositionally biased region" description="Pro residues" evidence="1">
    <location>
        <begin position="90"/>
        <end position="100"/>
    </location>
</feature>
<dbReference type="AlphaFoldDB" id="A0A9W2WKI3"/>
<feature type="region of interest" description="Disordered" evidence="1">
    <location>
        <begin position="87"/>
        <end position="111"/>
    </location>
</feature>
<dbReference type="RefSeq" id="XP_054939662.1">
    <property type="nucleotide sequence ID" value="XM_055083687.1"/>
</dbReference>
<dbReference type="GeneID" id="114485724"/>
<evidence type="ECO:0000313" key="2">
    <source>
        <dbReference type="Proteomes" id="UP000248484"/>
    </source>
</evidence>
<keyword evidence="2" id="KW-1185">Reference proteome</keyword>
<dbReference type="OrthoDB" id="9539601at2759"/>
<evidence type="ECO:0000313" key="3">
    <source>
        <dbReference type="RefSeq" id="XP_054939662.1"/>
    </source>
</evidence>